<dbReference type="EMBL" id="QEAQ01000093">
    <property type="protein sequence ID" value="TPX55852.1"/>
    <property type="molecule type" value="Genomic_DNA"/>
</dbReference>
<dbReference type="PROSITE" id="PS50085">
    <property type="entry name" value="RAPGAP"/>
    <property type="match status" value="1"/>
</dbReference>
<feature type="compositionally biased region" description="Polar residues" evidence="5">
    <location>
        <begin position="493"/>
        <end position="503"/>
    </location>
</feature>
<dbReference type="CDD" id="cd09358">
    <property type="entry name" value="LIM_Mical_like"/>
    <property type="match status" value="1"/>
</dbReference>
<dbReference type="PROSITE" id="PS50023">
    <property type="entry name" value="LIM_DOMAIN_2"/>
    <property type="match status" value="1"/>
</dbReference>
<sequence>MASIAAPAGSPSASNVGSPGGRNGTCCACLRPVYAMEAVIAHSKFYHKGCFRCAQCNRTLSVVNYETHNGLIYCNAHIPKTTPVAGAYPTTPGGVGSSGRRASEELQQLTANMAPLSPTTTSRSPFASTGQPGRGLPGSKGMSTSESELSKSAVDTRSPRSLATPTGKLTINRSAMQLHIPRTSAPAFETSSTTSSSTSSPYQTPAHPGSMRSKSISGSAVSVSERIKTLNDPAEGAQRAGNLQGREPLKLAIPPTACRGTGSQSDQGSVSATAFGGLKAAFEKSPPPMGQPSITVQSATPVHRRATSDNAQSTSPRGGVRQQLSSAGQHCRSISETPAQPANLRIPRPRTAPKRMSSEPKSANSDSTCSANSVGARSDEEADAEDYEEDDNEEDDEDHWANGDLHSQLASKWRSEPGLMTSPEHLRAGSSLLHTKKKNSLTTRSGASSGDSSITSLIRLNVTALTNMEDDTDHPRSPDINSPGFKARDNRKSFSMSLDTMLSDTRRRAPSGTKTSPTTPTQQLTAPSLPPGSDPPQIGTLAQMITSQASDLISIYENFGRFRSRRSVTGVSMADNAVTISRKTQMEMALNVFRGIMDTVRRIIDIAAFLVFVRKLRAAALKLATKEREAEREITNQGICDSLDALREAIRETLSAAHEVVIKYLSAQKELLISATEGYRLEAIGPDTDITPLEASAETPSAYSSYVLDHIDQDASYYRRSFYGNEHKNYIGDLPKLGPVIISLMFRHRERSSVAGMIGQTPVPPTPSNSSSSGSAGGNSGNTALTPTQPQNSNANGTSAQPGSTVDVSEYWAIMRTREGADLRAVIQASQVVGSSVLRSKHDAKAALQMLHRDIQPSKLRKVTDPSFEKRIMVLDELQNVTRYKFGVLYCKAGQTTEEQFFGNEHGSEGFETFLQTMGDKVPLLGWNGYAAGLDTKYAQTGTHSIHTKWRHFDVMFHVSTYLPHKKEDKQQIQRKRHIGNDIVTIVFLDGKDGHFDPRSIKSQFLHVFIAVQEDTTTRPGEVGWRVVLASNVDVPWFGPELPNPPVFWNGAELREFLLAKMINGENAAYKAPKFKKPHHRTRNAVLDEIMRDFGGPSSKGRNSHASGTQRSSVASGSSDAQQAPPPTILEAPPPRGSETSRRQSVFASLGAFARRSSVPNVVSPQSDAPAPPVPTITRPRHESSDASDEPESPLRINQTTVTPEALIDKKKGLKKLGRSKSGKNSLKSERKSRSTTALSSSESLPDQDPSARRKQNNSNSLLSAFVLKRKGHGDDKKYRSAESVDGSTDSVLGGGTSQPTLTPSKSAKPDM</sequence>
<feature type="compositionally biased region" description="Polar residues" evidence="5">
    <location>
        <begin position="783"/>
        <end position="804"/>
    </location>
</feature>
<feature type="compositionally biased region" description="Low complexity" evidence="5">
    <location>
        <begin position="213"/>
        <end position="224"/>
    </location>
</feature>
<feature type="compositionally biased region" description="Polar residues" evidence="5">
    <location>
        <begin position="308"/>
        <end position="340"/>
    </location>
</feature>
<feature type="compositionally biased region" description="Low complexity" evidence="5">
    <location>
        <begin position="190"/>
        <end position="200"/>
    </location>
</feature>
<proteinExistence type="predicted"/>
<dbReference type="SUPFAM" id="SSF57716">
    <property type="entry name" value="Glucocorticoid receptor-like (DNA-binding domain)"/>
    <property type="match status" value="2"/>
</dbReference>
<dbReference type="STRING" id="109895.A0A507DWY9"/>
<feature type="compositionally biased region" description="Polar residues" evidence="5">
    <location>
        <begin position="153"/>
        <end position="175"/>
    </location>
</feature>
<dbReference type="GO" id="GO:0051056">
    <property type="term" value="P:regulation of small GTPase mediated signal transduction"/>
    <property type="evidence" value="ECO:0007669"/>
    <property type="project" value="InterPro"/>
</dbReference>
<dbReference type="Gene3D" id="2.10.110.10">
    <property type="entry name" value="Cysteine Rich Protein"/>
    <property type="match status" value="1"/>
</dbReference>
<keyword evidence="3 4" id="KW-0862">Zinc</keyword>
<feature type="compositionally biased region" description="Low complexity" evidence="5">
    <location>
        <begin position="442"/>
        <end position="452"/>
    </location>
</feature>
<feature type="compositionally biased region" description="Acidic residues" evidence="5">
    <location>
        <begin position="380"/>
        <end position="398"/>
    </location>
</feature>
<feature type="region of interest" description="Disordered" evidence="5">
    <location>
        <begin position="1"/>
        <end position="20"/>
    </location>
</feature>
<dbReference type="InterPro" id="IPR001781">
    <property type="entry name" value="Znf_LIM"/>
</dbReference>
<feature type="region of interest" description="Disordered" evidence="5">
    <location>
        <begin position="757"/>
        <end position="804"/>
    </location>
</feature>
<dbReference type="GO" id="GO:0046872">
    <property type="term" value="F:metal ion binding"/>
    <property type="evidence" value="ECO:0007669"/>
    <property type="project" value="UniProtKB-KW"/>
</dbReference>
<evidence type="ECO:0000256" key="1">
    <source>
        <dbReference type="ARBA" id="ARBA00022468"/>
    </source>
</evidence>
<feature type="compositionally biased region" description="Polar residues" evidence="5">
    <location>
        <begin position="114"/>
        <end position="131"/>
    </location>
</feature>
<evidence type="ECO:0000313" key="9">
    <source>
        <dbReference type="Proteomes" id="UP000318582"/>
    </source>
</evidence>
<dbReference type="SUPFAM" id="SSF111347">
    <property type="entry name" value="Rap/Ran-GAP"/>
    <property type="match status" value="1"/>
</dbReference>
<dbReference type="InterPro" id="IPR000331">
    <property type="entry name" value="Rap/Ran_GAP_dom"/>
</dbReference>
<dbReference type="InterPro" id="IPR035974">
    <property type="entry name" value="Rap/Ran-GAP_sf"/>
</dbReference>
<dbReference type="GO" id="GO:0005096">
    <property type="term" value="F:GTPase activator activity"/>
    <property type="evidence" value="ECO:0007669"/>
    <property type="project" value="UniProtKB-KW"/>
</dbReference>
<organism evidence="8 9">
    <name type="scientific">Powellomyces hirtus</name>
    <dbReference type="NCBI Taxonomy" id="109895"/>
    <lineage>
        <taxon>Eukaryota</taxon>
        <taxon>Fungi</taxon>
        <taxon>Fungi incertae sedis</taxon>
        <taxon>Chytridiomycota</taxon>
        <taxon>Chytridiomycota incertae sedis</taxon>
        <taxon>Chytridiomycetes</taxon>
        <taxon>Spizellomycetales</taxon>
        <taxon>Powellomycetaceae</taxon>
        <taxon>Powellomyces</taxon>
    </lineage>
</organism>
<dbReference type="SMART" id="SM00132">
    <property type="entry name" value="LIM"/>
    <property type="match status" value="1"/>
</dbReference>
<feature type="domain" description="Rap-GAP" evidence="7">
    <location>
        <begin position="872"/>
        <end position="1090"/>
    </location>
</feature>
<feature type="compositionally biased region" description="Low complexity" evidence="5">
    <location>
        <begin position="1"/>
        <end position="17"/>
    </location>
</feature>
<dbReference type="Pfam" id="PF02145">
    <property type="entry name" value="Rap_GAP"/>
    <property type="match status" value="1"/>
</dbReference>
<feature type="region of interest" description="Disordered" evidence="5">
    <location>
        <begin position="417"/>
        <end position="452"/>
    </location>
</feature>
<reference evidence="8 9" key="1">
    <citation type="journal article" date="2019" name="Sci. Rep.">
        <title>Comparative genomics of chytrid fungi reveal insights into the obligate biotrophic and pathogenic lifestyle of Synchytrium endobioticum.</title>
        <authorList>
            <person name="van de Vossenberg B.T.L.H."/>
            <person name="Warris S."/>
            <person name="Nguyen H.D.T."/>
            <person name="van Gent-Pelzer M.P.E."/>
            <person name="Joly D.L."/>
            <person name="van de Geest H.C."/>
            <person name="Bonants P.J.M."/>
            <person name="Smith D.S."/>
            <person name="Levesque C.A."/>
            <person name="van der Lee T.A.J."/>
        </authorList>
    </citation>
    <scope>NUCLEOTIDE SEQUENCE [LARGE SCALE GENOMIC DNA]</scope>
    <source>
        <strain evidence="8 9">CBS 809.83</strain>
    </source>
</reference>
<evidence type="ECO:0000259" key="7">
    <source>
        <dbReference type="PROSITE" id="PS50085"/>
    </source>
</evidence>
<keyword evidence="2 4" id="KW-0479">Metal-binding</keyword>
<feature type="compositionally biased region" description="Low complexity" evidence="5">
    <location>
        <begin position="1235"/>
        <end position="1245"/>
    </location>
</feature>
<evidence type="ECO:0000256" key="2">
    <source>
        <dbReference type="ARBA" id="ARBA00022723"/>
    </source>
</evidence>
<feature type="domain" description="LIM zinc-binding" evidence="6">
    <location>
        <begin position="24"/>
        <end position="84"/>
    </location>
</feature>
<feature type="compositionally biased region" description="Basic residues" evidence="5">
    <location>
        <begin position="1212"/>
        <end position="1222"/>
    </location>
</feature>
<keyword evidence="4" id="KW-0440">LIM domain</keyword>
<dbReference type="PROSITE" id="PS00478">
    <property type="entry name" value="LIM_DOMAIN_1"/>
    <property type="match status" value="1"/>
</dbReference>
<dbReference type="Pfam" id="PF00412">
    <property type="entry name" value="LIM"/>
    <property type="match status" value="1"/>
</dbReference>
<accession>A0A507DWY9</accession>
<feature type="region of interest" description="Disordered" evidence="5">
    <location>
        <begin position="1158"/>
        <end position="1312"/>
    </location>
</feature>
<dbReference type="PANTHER" id="PTHR15711:SF22">
    <property type="entry name" value="RAP-GAP DOMAIN-CONTAINING PROTEIN"/>
    <property type="match status" value="1"/>
</dbReference>
<evidence type="ECO:0008006" key="10">
    <source>
        <dbReference type="Google" id="ProtNLM"/>
    </source>
</evidence>
<gene>
    <name evidence="8" type="ORF">PhCBS80983_g04985</name>
</gene>
<evidence type="ECO:0000256" key="5">
    <source>
        <dbReference type="SAM" id="MobiDB-lite"/>
    </source>
</evidence>
<dbReference type="Gene3D" id="3.40.50.11210">
    <property type="entry name" value="Rap/Ran-GAP"/>
    <property type="match status" value="1"/>
</dbReference>
<feature type="compositionally biased region" description="Polar residues" evidence="5">
    <location>
        <begin position="1100"/>
        <end position="1122"/>
    </location>
</feature>
<comment type="caution">
    <text evidence="8">The sequence shown here is derived from an EMBL/GenBank/DDBJ whole genome shotgun (WGS) entry which is preliminary data.</text>
</comment>
<feature type="compositionally biased region" description="Polar residues" evidence="5">
    <location>
        <begin position="359"/>
        <end position="375"/>
    </location>
</feature>
<feature type="region of interest" description="Disordered" evidence="5">
    <location>
        <begin position="114"/>
        <end position="401"/>
    </location>
</feature>
<dbReference type="InterPro" id="IPR050989">
    <property type="entry name" value="Rap1_Ran_GAP"/>
</dbReference>
<dbReference type="PANTHER" id="PTHR15711">
    <property type="entry name" value="RAP GTPASE-ACTIVATING PROTEIN"/>
    <property type="match status" value="1"/>
</dbReference>
<feature type="compositionally biased region" description="Low complexity" evidence="5">
    <location>
        <begin position="510"/>
        <end position="527"/>
    </location>
</feature>
<feature type="compositionally biased region" description="Pro residues" evidence="5">
    <location>
        <begin position="1124"/>
        <end position="1136"/>
    </location>
</feature>
<keyword evidence="9" id="KW-1185">Reference proteome</keyword>
<feature type="compositionally biased region" description="Polar residues" evidence="5">
    <location>
        <begin position="1158"/>
        <end position="1167"/>
    </location>
</feature>
<feature type="region of interest" description="Disordered" evidence="5">
    <location>
        <begin position="1092"/>
        <end position="1144"/>
    </location>
</feature>
<protein>
    <recommendedName>
        <fullName evidence="10">LIM zinc-binding domain-containing protein</fullName>
    </recommendedName>
</protein>
<keyword evidence="1" id="KW-0343">GTPase activation</keyword>
<name>A0A507DWY9_9FUNG</name>
<feature type="compositionally biased region" description="Polar residues" evidence="5">
    <location>
        <begin position="261"/>
        <end position="272"/>
    </location>
</feature>
<dbReference type="Proteomes" id="UP000318582">
    <property type="component" value="Unassembled WGS sequence"/>
</dbReference>
<feature type="compositionally biased region" description="Basic and acidic residues" evidence="5">
    <location>
        <begin position="1273"/>
        <end position="1283"/>
    </location>
</feature>
<evidence type="ECO:0000259" key="6">
    <source>
        <dbReference type="PROSITE" id="PS50023"/>
    </source>
</evidence>
<evidence type="ECO:0000313" key="8">
    <source>
        <dbReference type="EMBL" id="TPX55852.1"/>
    </source>
</evidence>
<dbReference type="GO" id="GO:0005737">
    <property type="term" value="C:cytoplasm"/>
    <property type="evidence" value="ECO:0007669"/>
    <property type="project" value="TreeGrafter"/>
</dbReference>
<feature type="region of interest" description="Disordered" evidence="5">
    <location>
        <begin position="467"/>
        <end position="538"/>
    </location>
</feature>
<evidence type="ECO:0000256" key="3">
    <source>
        <dbReference type="ARBA" id="ARBA00022833"/>
    </source>
</evidence>
<evidence type="ECO:0000256" key="4">
    <source>
        <dbReference type="PROSITE-ProRule" id="PRU00125"/>
    </source>
</evidence>